<evidence type="ECO:0000313" key="3">
    <source>
        <dbReference type="Proteomes" id="UP000054217"/>
    </source>
</evidence>
<feature type="compositionally biased region" description="Polar residues" evidence="1">
    <location>
        <begin position="185"/>
        <end position="195"/>
    </location>
</feature>
<name>A0A0C3I600_PISTI</name>
<evidence type="ECO:0000313" key="2">
    <source>
        <dbReference type="EMBL" id="KIN92637.1"/>
    </source>
</evidence>
<reference evidence="3" key="2">
    <citation type="submission" date="2015-01" db="EMBL/GenBank/DDBJ databases">
        <title>Evolutionary Origins and Diversification of the Mycorrhizal Mutualists.</title>
        <authorList>
            <consortium name="DOE Joint Genome Institute"/>
            <consortium name="Mycorrhizal Genomics Consortium"/>
            <person name="Kohler A."/>
            <person name="Kuo A."/>
            <person name="Nagy L.G."/>
            <person name="Floudas D."/>
            <person name="Copeland A."/>
            <person name="Barry K.W."/>
            <person name="Cichocki N."/>
            <person name="Veneault-Fourrey C."/>
            <person name="LaButti K."/>
            <person name="Lindquist E.A."/>
            <person name="Lipzen A."/>
            <person name="Lundell T."/>
            <person name="Morin E."/>
            <person name="Murat C."/>
            <person name="Riley R."/>
            <person name="Ohm R."/>
            <person name="Sun H."/>
            <person name="Tunlid A."/>
            <person name="Henrissat B."/>
            <person name="Grigoriev I.V."/>
            <person name="Hibbett D.S."/>
            <person name="Martin F."/>
        </authorList>
    </citation>
    <scope>NUCLEOTIDE SEQUENCE [LARGE SCALE GENOMIC DNA]</scope>
    <source>
        <strain evidence="3">Marx 270</strain>
    </source>
</reference>
<proteinExistence type="predicted"/>
<reference evidence="2 3" key="1">
    <citation type="submission" date="2014-04" db="EMBL/GenBank/DDBJ databases">
        <authorList>
            <consortium name="DOE Joint Genome Institute"/>
            <person name="Kuo A."/>
            <person name="Kohler A."/>
            <person name="Costa M.D."/>
            <person name="Nagy L.G."/>
            <person name="Floudas D."/>
            <person name="Copeland A."/>
            <person name="Barry K.W."/>
            <person name="Cichocki N."/>
            <person name="Veneault-Fourrey C."/>
            <person name="LaButti K."/>
            <person name="Lindquist E.A."/>
            <person name="Lipzen A."/>
            <person name="Lundell T."/>
            <person name="Morin E."/>
            <person name="Murat C."/>
            <person name="Sun H."/>
            <person name="Tunlid A."/>
            <person name="Henrissat B."/>
            <person name="Grigoriev I.V."/>
            <person name="Hibbett D.S."/>
            <person name="Martin F."/>
            <person name="Nordberg H.P."/>
            <person name="Cantor M.N."/>
            <person name="Hua S.X."/>
        </authorList>
    </citation>
    <scope>NUCLEOTIDE SEQUENCE [LARGE SCALE GENOMIC DNA]</scope>
    <source>
        <strain evidence="2 3">Marx 270</strain>
    </source>
</reference>
<dbReference type="OrthoDB" id="2702526at2759"/>
<protein>
    <submittedName>
        <fullName evidence="2">Uncharacterized protein</fullName>
    </submittedName>
</protein>
<gene>
    <name evidence="2" type="ORF">M404DRAFT_36889</name>
</gene>
<dbReference type="Proteomes" id="UP000054217">
    <property type="component" value="Unassembled WGS sequence"/>
</dbReference>
<dbReference type="AlphaFoldDB" id="A0A0C3I600"/>
<keyword evidence="3" id="KW-1185">Reference proteome</keyword>
<sequence length="223" mass="25209">MLERYRAAGRCVVEDDRVKFNDSTRVPQTDEPMYQLIDEWMARDRRRREEQQAPIIRIEHEEDPLTNANMFVAAHNAFQYIEKARIEEYVSEGEDTAEEVISETEYEARWAGTEQALAAARREENKQQRKTPKFDGVAVPGKERRTATSTAEQPGPSRSGSTDAPKASPKDKGKQPDRSAGGSQGPTSVPKTQLHVTEDQDAGKRGHSTWTSLLRFQEGIYSL</sequence>
<dbReference type="EMBL" id="KN832536">
    <property type="protein sequence ID" value="KIN92637.1"/>
    <property type="molecule type" value="Genomic_DNA"/>
</dbReference>
<dbReference type="InParanoid" id="A0A0C3I600"/>
<dbReference type="HOGENOM" id="CLU_1240576_0_0_1"/>
<feature type="compositionally biased region" description="Basic and acidic residues" evidence="1">
    <location>
        <begin position="168"/>
        <end position="177"/>
    </location>
</feature>
<accession>A0A0C3I600</accession>
<feature type="compositionally biased region" description="Polar residues" evidence="1">
    <location>
        <begin position="147"/>
        <end position="162"/>
    </location>
</feature>
<feature type="region of interest" description="Disordered" evidence="1">
    <location>
        <begin position="118"/>
        <end position="209"/>
    </location>
</feature>
<organism evidence="2 3">
    <name type="scientific">Pisolithus tinctorius Marx 270</name>
    <dbReference type="NCBI Taxonomy" id="870435"/>
    <lineage>
        <taxon>Eukaryota</taxon>
        <taxon>Fungi</taxon>
        <taxon>Dikarya</taxon>
        <taxon>Basidiomycota</taxon>
        <taxon>Agaricomycotina</taxon>
        <taxon>Agaricomycetes</taxon>
        <taxon>Agaricomycetidae</taxon>
        <taxon>Boletales</taxon>
        <taxon>Sclerodermatineae</taxon>
        <taxon>Pisolithaceae</taxon>
        <taxon>Pisolithus</taxon>
    </lineage>
</organism>
<evidence type="ECO:0000256" key="1">
    <source>
        <dbReference type="SAM" id="MobiDB-lite"/>
    </source>
</evidence>